<organism evidence="1 2">
    <name type="scientific">Dovyalis caffra</name>
    <dbReference type="NCBI Taxonomy" id="77055"/>
    <lineage>
        <taxon>Eukaryota</taxon>
        <taxon>Viridiplantae</taxon>
        <taxon>Streptophyta</taxon>
        <taxon>Embryophyta</taxon>
        <taxon>Tracheophyta</taxon>
        <taxon>Spermatophyta</taxon>
        <taxon>Magnoliopsida</taxon>
        <taxon>eudicotyledons</taxon>
        <taxon>Gunneridae</taxon>
        <taxon>Pentapetalae</taxon>
        <taxon>rosids</taxon>
        <taxon>fabids</taxon>
        <taxon>Malpighiales</taxon>
        <taxon>Salicaceae</taxon>
        <taxon>Flacourtieae</taxon>
        <taxon>Dovyalis</taxon>
    </lineage>
</organism>
<evidence type="ECO:0000313" key="1">
    <source>
        <dbReference type="EMBL" id="CAK7336676.1"/>
    </source>
</evidence>
<dbReference type="EMBL" id="CAWUPB010001009">
    <property type="protein sequence ID" value="CAK7336676.1"/>
    <property type="molecule type" value="Genomic_DNA"/>
</dbReference>
<name>A0AAV1RIV7_9ROSI</name>
<evidence type="ECO:0000313" key="2">
    <source>
        <dbReference type="Proteomes" id="UP001314170"/>
    </source>
</evidence>
<comment type="caution">
    <text evidence="1">The sequence shown here is derived from an EMBL/GenBank/DDBJ whole genome shotgun (WGS) entry which is preliminary data.</text>
</comment>
<sequence length="125" mass="14703">MERDFGVARWEVETPSLVMDRHSYHLAETGESIDDVINEKPTRKVMEYGVKMEYCANGLTKDYSNETWSQCWAFYEDFLSSSDHLILKISPRRRRHLDVYLGDSCFLCDLFFDDATIYMTDAHPE</sequence>
<dbReference type="AlphaFoldDB" id="A0AAV1RIV7"/>
<dbReference type="Proteomes" id="UP001314170">
    <property type="component" value="Unassembled WGS sequence"/>
</dbReference>
<keyword evidence="2" id="KW-1185">Reference proteome</keyword>
<gene>
    <name evidence="1" type="ORF">DCAF_LOCUS11687</name>
</gene>
<reference evidence="1 2" key="1">
    <citation type="submission" date="2024-01" db="EMBL/GenBank/DDBJ databases">
        <authorList>
            <person name="Waweru B."/>
        </authorList>
    </citation>
    <scope>NUCLEOTIDE SEQUENCE [LARGE SCALE GENOMIC DNA]</scope>
</reference>
<accession>A0AAV1RIV7</accession>
<proteinExistence type="predicted"/>
<protein>
    <submittedName>
        <fullName evidence="1">Uncharacterized protein</fullName>
    </submittedName>
</protein>